<dbReference type="EMBL" id="VFPQ01000001">
    <property type="protein sequence ID" value="TQM77689.1"/>
    <property type="molecule type" value="Genomic_DNA"/>
</dbReference>
<dbReference type="Gene3D" id="3.30.565.10">
    <property type="entry name" value="Histidine kinase-like ATPase, C-terminal domain"/>
    <property type="match status" value="1"/>
</dbReference>
<dbReference type="InterPro" id="IPR003594">
    <property type="entry name" value="HATPase_dom"/>
</dbReference>
<gene>
    <name evidence="3" type="ORF">FHX40_4460</name>
</gene>
<evidence type="ECO:0000313" key="3">
    <source>
        <dbReference type="EMBL" id="TQM77689.1"/>
    </source>
</evidence>
<dbReference type="PANTHER" id="PTHR35526:SF3">
    <property type="entry name" value="ANTI-SIGMA-F FACTOR RSBW"/>
    <property type="match status" value="1"/>
</dbReference>
<sequence length="161" mass="17620">MRIAVARLRSAQGRHARSQSFGLTWLHLTERPLLRVRHFTATPEQVGQARTFARRVVGERHPRLHDVVLVVSELAGNAVRHGGQGPGREFEVSVVLGDDSVVVAVRDSGLSGTPHLRSCDIDCDSGRGLALVAMAARRWGFHRDPAGTVVWAELDARPLPD</sequence>
<protein>
    <submittedName>
        <fullName evidence="3">Histidine kinase-like protein</fullName>
    </submittedName>
</protein>
<evidence type="ECO:0000313" key="4">
    <source>
        <dbReference type="Proteomes" id="UP000319213"/>
    </source>
</evidence>
<dbReference type="CDD" id="cd16936">
    <property type="entry name" value="HATPase_RsbW-like"/>
    <property type="match status" value="1"/>
</dbReference>
<dbReference type="SUPFAM" id="SSF55874">
    <property type="entry name" value="ATPase domain of HSP90 chaperone/DNA topoisomerase II/histidine kinase"/>
    <property type="match status" value="1"/>
</dbReference>
<keyword evidence="4" id="KW-1185">Reference proteome</keyword>
<evidence type="ECO:0000256" key="1">
    <source>
        <dbReference type="ARBA" id="ARBA00022527"/>
    </source>
</evidence>
<feature type="domain" description="Histidine kinase/HSP90-like ATPase" evidence="2">
    <location>
        <begin position="39"/>
        <end position="152"/>
    </location>
</feature>
<accession>A0A543J4D7</accession>
<dbReference type="InterPro" id="IPR050267">
    <property type="entry name" value="Anti-sigma-factor_SerPK"/>
</dbReference>
<reference evidence="3 4" key="1">
    <citation type="submission" date="2019-06" db="EMBL/GenBank/DDBJ databases">
        <title>Sequencing the genomes of 1000 actinobacteria strains.</title>
        <authorList>
            <person name="Klenk H.-P."/>
        </authorList>
    </citation>
    <scope>NUCLEOTIDE SEQUENCE [LARGE SCALE GENOMIC DNA]</scope>
    <source>
        <strain evidence="3 4">DSM 43186</strain>
    </source>
</reference>
<keyword evidence="3" id="KW-0418">Kinase</keyword>
<organism evidence="3 4">
    <name type="scientific">Thermopolyspora flexuosa</name>
    <dbReference type="NCBI Taxonomy" id="103836"/>
    <lineage>
        <taxon>Bacteria</taxon>
        <taxon>Bacillati</taxon>
        <taxon>Actinomycetota</taxon>
        <taxon>Actinomycetes</taxon>
        <taxon>Streptosporangiales</taxon>
        <taxon>Streptosporangiaceae</taxon>
        <taxon>Thermopolyspora</taxon>
    </lineage>
</organism>
<dbReference type="PANTHER" id="PTHR35526">
    <property type="entry name" value="ANTI-SIGMA-F FACTOR RSBW-RELATED"/>
    <property type="match status" value="1"/>
</dbReference>
<keyword evidence="1" id="KW-0723">Serine/threonine-protein kinase</keyword>
<dbReference type="Pfam" id="PF13581">
    <property type="entry name" value="HATPase_c_2"/>
    <property type="match status" value="1"/>
</dbReference>
<keyword evidence="3" id="KW-0808">Transferase</keyword>
<dbReference type="AlphaFoldDB" id="A0A543J4D7"/>
<evidence type="ECO:0000259" key="2">
    <source>
        <dbReference type="Pfam" id="PF13581"/>
    </source>
</evidence>
<dbReference type="Proteomes" id="UP000319213">
    <property type="component" value="Unassembled WGS sequence"/>
</dbReference>
<dbReference type="GO" id="GO:0004674">
    <property type="term" value="F:protein serine/threonine kinase activity"/>
    <property type="evidence" value="ECO:0007669"/>
    <property type="project" value="UniProtKB-KW"/>
</dbReference>
<dbReference type="RefSeq" id="WP_170198926.1">
    <property type="nucleotide sequence ID" value="NZ_BMPV01000002.1"/>
</dbReference>
<comment type="caution">
    <text evidence="3">The sequence shown here is derived from an EMBL/GenBank/DDBJ whole genome shotgun (WGS) entry which is preliminary data.</text>
</comment>
<dbReference type="InterPro" id="IPR036890">
    <property type="entry name" value="HATPase_C_sf"/>
</dbReference>
<proteinExistence type="predicted"/>
<name>A0A543J4D7_9ACTN</name>